<dbReference type="Pfam" id="PF12697">
    <property type="entry name" value="Abhydrolase_6"/>
    <property type="match status" value="1"/>
</dbReference>
<feature type="domain" description="AB hydrolase-1" evidence="1">
    <location>
        <begin position="39"/>
        <end position="241"/>
    </location>
</feature>
<dbReference type="InterPro" id="IPR029058">
    <property type="entry name" value="AB_hydrolase_fold"/>
</dbReference>
<protein>
    <submittedName>
        <fullName evidence="2">Alpha/beta hydrolase</fullName>
    </submittedName>
</protein>
<reference evidence="2 3" key="1">
    <citation type="submission" date="2023-07" db="EMBL/GenBank/DDBJ databases">
        <title>The novel representative of Negativicutes class, Anaeroselena agilis gen. nov. sp. nov.</title>
        <authorList>
            <person name="Prokofeva M.I."/>
            <person name="Elcheninov A.G."/>
            <person name="Klyukina A."/>
            <person name="Kublanov I.V."/>
            <person name="Frolov E.N."/>
            <person name="Podosokorskaya O.A."/>
        </authorList>
    </citation>
    <scope>NUCLEOTIDE SEQUENCE [LARGE SCALE GENOMIC DNA]</scope>
    <source>
        <strain evidence="2 3">4137-cl</strain>
    </source>
</reference>
<dbReference type="InterPro" id="IPR000073">
    <property type="entry name" value="AB_hydrolase_1"/>
</dbReference>
<keyword evidence="2" id="KW-0378">Hydrolase</keyword>
<dbReference type="PANTHER" id="PTHR12277:SF79">
    <property type="entry name" value="XAA-PRO DIPEPTIDYL-PEPTIDASE-RELATED"/>
    <property type="match status" value="1"/>
</dbReference>
<sequence length="262" mass="27743">MSSVALNSGKPRELMIPTAVGNLNAALYPPEGSRRDYTVIFCHGFRGSKEGGGRASSLAARVAGLGFAALLFDFTPLSMLSAQVGELRAVVDYCRHEVGRQVILFGRSMGGSAALAVAAADKFIGGLCLWATPFDLHETFRLSLGDGYNRLLDGEPVSIADEFGELRLSPSFLHDFDRFDLLACATQVSGRPLLVVHGENDEIVPCRQAAVIFGQAGEPKSMAVIPGADHRFLHGHGQASAAVLAWLAASFPVGATDKPSCI</sequence>
<dbReference type="SUPFAM" id="SSF53474">
    <property type="entry name" value="alpha/beta-Hydrolases"/>
    <property type="match status" value="1"/>
</dbReference>
<dbReference type="PANTHER" id="PTHR12277">
    <property type="entry name" value="ALPHA/BETA HYDROLASE DOMAIN-CONTAINING PROTEIN"/>
    <property type="match status" value="1"/>
</dbReference>
<evidence type="ECO:0000259" key="1">
    <source>
        <dbReference type="Pfam" id="PF12697"/>
    </source>
</evidence>
<gene>
    <name evidence="2" type="ORF">Q4T40_06510</name>
</gene>
<keyword evidence="3" id="KW-1185">Reference proteome</keyword>
<proteinExistence type="predicted"/>
<evidence type="ECO:0000313" key="2">
    <source>
        <dbReference type="EMBL" id="MDT8900885.1"/>
    </source>
</evidence>
<dbReference type="Proteomes" id="UP001254848">
    <property type="component" value="Unassembled WGS sequence"/>
</dbReference>
<accession>A0ABU3NVN1</accession>
<name>A0ABU3NVN1_9FIRM</name>
<comment type="caution">
    <text evidence="2">The sequence shown here is derived from an EMBL/GenBank/DDBJ whole genome shotgun (WGS) entry which is preliminary data.</text>
</comment>
<dbReference type="GO" id="GO:0016787">
    <property type="term" value="F:hydrolase activity"/>
    <property type="evidence" value="ECO:0007669"/>
    <property type="project" value="UniProtKB-KW"/>
</dbReference>
<evidence type="ECO:0000313" key="3">
    <source>
        <dbReference type="Proteomes" id="UP001254848"/>
    </source>
</evidence>
<dbReference type="RefSeq" id="WP_413779417.1">
    <property type="nucleotide sequence ID" value="NZ_JAUOZS010000001.1"/>
</dbReference>
<dbReference type="EMBL" id="JAUOZS010000001">
    <property type="protein sequence ID" value="MDT8900885.1"/>
    <property type="molecule type" value="Genomic_DNA"/>
</dbReference>
<dbReference type="Gene3D" id="3.40.50.1820">
    <property type="entry name" value="alpha/beta hydrolase"/>
    <property type="match status" value="1"/>
</dbReference>
<organism evidence="2 3">
    <name type="scientific">Anaeroselena agilis</name>
    <dbReference type="NCBI Taxonomy" id="3063788"/>
    <lineage>
        <taxon>Bacteria</taxon>
        <taxon>Bacillati</taxon>
        <taxon>Bacillota</taxon>
        <taxon>Negativicutes</taxon>
        <taxon>Acetonemataceae</taxon>
        <taxon>Anaeroselena</taxon>
    </lineage>
</organism>